<dbReference type="AlphaFoldDB" id="A0A9P4PUZ3"/>
<feature type="compositionally biased region" description="Basic and acidic residues" evidence="9">
    <location>
        <begin position="58"/>
        <end position="76"/>
    </location>
</feature>
<evidence type="ECO:0000256" key="7">
    <source>
        <dbReference type="ARBA" id="ARBA00022786"/>
    </source>
</evidence>
<keyword evidence="5" id="KW-0677">Repeat</keyword>
<dbReference type="InterPro" id="IPR002867">
    <property type="entry name" value="IBR_dom"/>
</dbReference>
<feature type="domain" description="RING-type" evidence="10">
    <location>
        <begin position="114"/>
        <end position="347"/>
    </location>
</feature>
<feature type="compositionally biased region" description="Acidic residues" evidence="9">
    <location>
        <begin position="335"/>
        <end position="352"/>
    </location>
</feature>
<dbReference type="InterPro" id="IPR044066">
    <property type="entry name" value="TRIAD_supradom"/>
</dbReference>
<sequence length="717" mass="79068">MGSKLSRTVREHKAVAASPASQLEKASRQEAYYHEQTDNDTAATSTLTHDSPECEPASAHDNDAMDVDLRPRRSTDSRSVSTLREREQLPAVMDEPLPRTQDAESEQSPSPPTSLQDCLICCAPCDAPGKDPAKELLPCGRCYNAYCVPCLRNVFLDACRDLSLMPPRCCNQIPLHYVRPYLTADEITLFKAKYEEWGTSNPFYCPVSRCSAFIPNYLLPQAKANGKGKQRIDSGIGTPTKPTVTCPKCEADICTNCRSLAHANGICSPFDFGVDEQTADLLQKWGYRKCPKCGQGVKRMYGCNHMECRCGAHFCWGCMSGIDTCIGGCDDEDDEDYSDYEPDQEEDDEVQEENNPISTTPPVSNLAHVFPPMLPTGEVTESPTTPANGAFSSPTTENLDGTATETPPSSARLRNLDGGSSRYWEEQDYDFGDEPGDEYQDRSWDCYHDFVTAKIKIKDAFASGSPANPMECMKCWATVHPEVEMPYSVRTGKSKTTTTVASASRRIQGSSRQRSDQAHHARRQAMNSLRGNRSMDNLEATVAATPLSTSPASFSSFLSPQSSLPPSFLQESAAPRVLDLYGNTVATAKQPKGSDTDEEMPDWDPVNEGKSGLVFATNKTPFSFAYQCRQCGLLVCYLCRDSLPSYHIHEDEDGEEAKNEEDAAAQETHDADENGGEEETRDVDGDAQADEGFHFASEVDAREAEYQLLWTQWVAAR</sequence>
<proteinExistence type="predicted"/>
<feature type="compositionally biased region" description="Polar residues" evidence="9">
    <location>
        <begin position="525"/>
        <end position="535"/>
    </location>
</feature>
<keyword evidence="4" id="KW-0479">Metal-binding</keyword>
<feature type="compositionally biased region" description="Polar residues" evidence="9">
    <location>
        <begin position="354"/>
        <end position="363"/>
    </location>
</feature>
<reference evidence="11" key="1">
    <citation type="journal article" date="2020" name="Stud. Mycol.">
        <title>101 Dothideomycetes genomes: a test case for predicting lifestyles and emergence of pathogens.</title>
        <authorList>
            <person name="Haridas S."/>
            <person name="Albert R."/>
            <person name="Binder M."/>
            <person name="Bloem J."/>
            <person name="Labutti K."/>
            <person name="Salamov A."/>
            <person name="Andreopoulos B."/>
            <person name="Baker S."/>
            <person name="Barry K."/>
            <person name="Bills G."/>
            <person name="Bluhm B."/>
            <person name="Cannon C."/>
            <person name="Castanera R."/>
            <person name="Culley D."/>
            <person name="Daum C."/>
            <person name="Ezra D."/>
            <person name="Gonzalez J."/>
            <person name="Henrissat B."/>
            <person name="Kuo A."/>
            <person name="Liang C."/>
            <person name="Lipzen A."/>
            <person name="Lutzoni F."/>
            <person name="Magnuson J."/>
            <person name="Mondo S."/>
            <person name="Nolan M."/>
            <person name="Ohm R."/>
            <person name="Pangilinan J."/>
            <person name="Park H.-J."/>
            <person name="Ramirez L."/>
            <person name="Alfaro M."/>
            <person name="Sun H."/>
            <person name="Tritt A."/>
            <person name="Yoshinaga Y."/>
            <person name="Zwiers L.-H."/>
            <person name="Turgeon B."/>
            <person name="Goodwin S."/>
            <person name="Spatafora J."/>
            <person name="Crous P."/>
            <person name="Grigoriev I."/>
        </authorList>
    </citation>
    <scope>NUCLEOTIDE SEQUENCE</scope>
    <source>
        <strain evidence="11">CBS 690.94</strain>
    </source>
</reference>
<name>A0A9P4PUZ3_9PLEO</name>
<feature type="compositionally biased region" description="Basic and acidic residues" evidence="9">
    <location>
        <begin position="656"/>
        <end position="672"/>
    </location>
</feature>
<keyword evidence="6" id="KW-0863">Zinc-finger</keyword>
<keyword evidence="3" id="KW-0808">Transferase</keyword>
<feature type="compositionally biased region" description="Polar residues" evidence="9">
    <location>
        <begin position="379"/>
        <end position="409"/>
    </location>
</feature>
<evidence type="ECO:0000256" key="9">
    <source>
        <dbReference type="SAM" id="MobiDB-lite"/>
    </source>
</evidence>
<evidence type="ECO:0000313" key="12">
    <source>
        <dbReference type="Proteomes" id="UP000799764"/>
    </source>
</evidence>
<dbReference type="EC" id="2.3.2.31" evidence="2"/>
<dbReference type="SUPFAM" id="SSF57850">
    <property type="entry name" value="RING/U-box"/>
    <property type="match status" value="1"/>
</dbReference>
<dbReference type="EMBL" id="MU001494">
    <property type="protein sequence ID" value="KAF2449788.1"/>
    <property type="molecule type" value="Genomic_DNA"/>
</dbReference>
<accession>A0A9P4PUZ3</accession>
<feature type="compositionally biased region" description="Basic and acidic residues" evidence="9">
    <location>
        <begin position="25"/>
        <end position="37"/>
    </location>
</feature>
<feature type="compositionally biased region" description="Polar residues" evidence="9">
    <location>
        <begin position="39"/>
        <end position="49"/>
    </location>
</feature>
<dbReference type="CDD" id="cd22584">
    <property type="entry name" value="Rcat_RBR_unk"/>
    <property type="match status" value="1"/>
</dbReference>
<gene>
    <name evidence="11" type="ORF">P171DRAFT_427946</name>
</gene>
<evidence type="ECO:0000259" key="10">
    <source>
        <dbReference type="PROSITE" id="PS51873"/>
    </source>
</evidence>
<keyword evidence="12" id="KW-1185">Reference proteome</keyword>
<evidence type="ECO:0000256" key="1">
    <source>
        <dbReference type="ARBA" id="ARBA00001798"/>
    </source>
</evidence>
<dbReference type="PANTHER" id="PTHR11685">
    <property type="entry name" value="RBR FAMILY RING FINGER AND IBR DOMAIN-CONTAINING"/>
    <property type="match status" value="1"/>
</dbReference>
<evidence type="ECO:0000256" key="8">
    <source>
        <dbReference type="ARBA" id="ARBA00022833"/>
    </source>
</evidence>
<feature type="region of interest" description="Disordered" evidence="9">
    <location>
        <begin position="335"/>
        <end position="417"/>
    </location>
</feature>
<evidence type="ECO:0000256" key="4">
    <source>
        <dbReference type="ARBA" id="ARBA00022723"/>
    </source>
</evidence>
<feature type="region of interest" description="Disordered" evidence="9">
    <location>
        <begin position="1"/>
        <end position="111"/>
    </location>
</feature>
<dbReference type="GO" id="GO:0008270">
    <property type="term" value="F:zinc ion binding"/>
    <property type="evidence" value="ECO:0007669"/>
    <property type="project" value="UniProtKB-KW"/>
</dbReference>
<comment type="caution">
    <text evidence="11">The sequence shown here is derived from an EMBL/GenBank/DDBJ whole genome shotgun (WGS) entry which is preliminary data.</text>
</comment>
<dbReference type="GO" id="GO:0016567">
    <property type="term" value="P:protein ubiquitination"/>
    <property type="evidence" value="ECO:0007669"/>
    <property type="project" value="InterPro"/>
</dbReference>
<dbReference type="Gene3D" id="1.20.120.1750">
    <property type="match status" value="1"/>
</dbReference>
<feature type="region of interest" description="Disordered" evidence="9">
    <location>
        <begin position="493"/>
        <end position="535"/>
    </location>
</feature>
<protein>
    <recommendedName>
        <fullName evidence="2">RBR-type E3 ubiquitin transferase</fullName>
        <ecNumber evidence="2">2.3.2.31</ecNumber>
    </recommendedName>
</protein>
<dbReference type="InterPro" id="IPR031127">
    <property type="entry name" value="E3_UB_ligase_RBR"/>
</dbReference>
<evidence type="ECO:0000256" key="3">
    <source>
        <dbReference type="ARBA" id="ARBA00022679"/>
    </source>
</evidence>
<feature type="compositionally biased region" description="Acidic residues" evidence="9">
    <location>
        <begin position="673"/>
        <end position="689"/>
    </location>
</feature>
<feature type="region of interest" description="Disordered" evidence="9">
    <location>
        <begin position="651"/>
        <end position="696"/>
    </location>
</feature>
<dbReference type="Pfam" id="PF01485">
    <property type="entry name" value="IBR"/>
    <property type="match status" value="1"/>
</dbReference>
<dbReference type="PROSITE" id="PS51873">
    <property type="entry name" value="TRIAD"/>
    <property type="match status" value="1"/>
</dbReference>
<keyword evidence="8" id="KW-0862">Zinc</keyword>
<evidence type="ECO:0000256" key="6">
    <source>
        <dbReference type="ARBA" id="ARBA00022771"/>
    </source>
</evidence>
<feature type="compositionally biased region" description="Low complexity" evidence="9">
    <location>
        <begin position="493"/>
        <end position="512"/>
    </location>
</feature>
<evidence type="ECO:0000256" key="2">
    <source>
        <dbReference type="ARBA" id="ARBA00012251"/>
    </source>
</evidence>
<dbReference type="OrthoDB" id="10009520at2759"/>
<dbReference type="Proteomes" id="UP000799764">
    <property type="component" value="Unassembled WGS sequence"/>
</dbReference>
<dbReference type="GO" id="GO:0061630">
    <property type="term" value="F:ubiquitin protein ligase activity"/>
    <property type="evidence" value="ECO:0007669"/>
    <property type="project" value="UniProtKB-EC"/>
</dbReference>
<organism evidence="11 12">
    <name type="scientific">Karstenula rhodostoma CBS 690.94</name>
    <dbReference type="NCBI Taxonomy" id="1392251"/>
    <lineage>
        <taxon>Eukaryota</taxon>
        <taxon>Fungi</taxon>
        <taxon>Dikarya</taxon>
        <taxon>Ascomycota</taxon>
        <taxon>Pezizomycotina</taxon>
        <taxon>Dothideomycetes</taxon>
        <taxon>Pleosporomycetidae</taxon>
        <taxon>Pleosporales</taxon>
        <taxon>Massarineae</taxon>
        <taxon>Didymosphaeriaceae</taxon>
        <taxon>Karstenula</taxon>
    </lineage>
</organism>
<evidence type="ECO:0000313" key="11">
    <source>
        <dbReference type="EMBL" id="KAF2449788.1"/>
    </source>
</evidence>
<comment type="catalytic activity">
    <reaction evidence="1">
        <text>[E2 ubiquitin-conjugating enzyme]-S-ubiquitinyl-L-cysteine + [acceptor protein]-L-lysine = [E2 ubiquitin-conjugating enzyme]-L-cysteine + [acceptor protein]-N(6)-ubiquitinyl-L-lysine.</text>
        <dbReference type="EC" id="2.3.2.31"/>
    </reaction>
</comment>
<keyword evidence="7" id="KW-0833">Ubl conjugation pathway</keyword>
<evidence type="ECO:0000256" key="5">
    <source>
        <dbReference type="ARBA" id="ARBA00022737"/>
    </source>
</evidence>